<keyword evidence="2" id="KW-1185">Reference proteome</keyword>
<dbReference type="InterPro" id="IPR036397">
    <property type="entry name" value="RNaseH_sf"/>
</dbReference>
<evidence type="ECO:0000313" key="2">
    <source>
        <dbReference type="Proteomes" id="UP000694864"/>
    </source>
</evidence>
<dbReference type="InterPro" id="IPR012337">
    <property type="entry name" value="RNaseH-like_sf"/>
</dbReference>
<evidence type="ECO:0000259" key="1">
    <source>
        <dbReference type="Pfam" id="PF13456"/>
    </source>
</evidence>
<feature type="domain" description="RNase H type-1" evidence="1">
    <location>
        <begin position="219"/>
        <end position="339"/>
    </location>
</feature>
<dbReference type="SUPFAM" id="SSF53098">
    <property type="entry name" value="Ribonuclease H-like"/>
    <property type="match status" value="1"/>
</dbReference>
<dbReference type="PANTHER" id="PTHR47074">
    <property type="entry name" value="BNAC02G40300D PROTEIN"/>
    <property type="match status" value="1"/>
</dbReference>
<dbReference type="RefSeq" id="XP_019089170.1">
    <property type="nucleotide sequence ID" value="XM_019233625.1"/>
</dbReference>
<dbReference type="Proteomes" id="UP000694864">
    <property type="component" value="Chromosome 12"/>
</dbReference>
<sequence>MLGKQVWRIIQAPQSLLSRFLKARYYSDSNIFNAGSGNKPSFIWKSLLEGRELIKKGMRVLLGNGQTTNIWYDPWLITTPPRPPRRRDNINTDLTTVNELFLEGLPHRWNVNLLQELFIDEDVQQIIQIKLSPSEHPDLLGWHYNDSGLYTVKSGNTLVFQDKQGTWQEDLSLAVADAKEWTECWSEEIERQRTNQANRNRRLNRSQWRKPPRGMIKCNYDGTFIQPDTEGQSGWIARDETGFFLSAGQNRRPPVGSALEAELQSLIAAMQQMWIKGYRRVIFEGDNQKVKDLASGTSRNYRVHNYIREILYWQKKFHEVQFQWTRRNNNKAAYRLAKEQLENHVIFISHFYVPTCIVNILHEDHSAN</sequence>
<dbReference type="InterPro" id="IPR044730">
    <property type="entry name" value="RNase_H-like_dom_plant"/>
</dbReference>
<protein>
    <submittedName>
        <fullName evidence="3">Uncharacterized protein LOC109127977</fullName>
    </submittedName>
</protein>
<dbReference type="InterPro" id="IPR052929">
    <property type="entry name" value="RNase_H-like_EbsB-rel"/>
</dbReference>
<dbReference type="Gene3D" id="3.30.420.10">
    <property type="entry name" value="Ribonuclease H-like superfamily/Ribonuclease H"/>
    <property type="match status" value="1"/>
</dbReference>
<organism evidence="2 3">
    <name type="scientific">Camelina sativa</name>
    <name type="common">False flax</name>
    <name type="synonym">Myagrum sativum</name>
    <dbReference type="NCBI Taxonomy" id="90675"/>
    <lineage>
        <taxon>Eukaryota</taxon>
        <taxon>Viridiplantae</taxon>
        <taxon>Streptophyta</taxon>
        <taxon>Embryophyta</taxon>
        <taxon>Tracheophyta</taxon>
        <taxon>Spermatophyta</taxon>
        <taxon>Magnoliopsida</taxon>
        <taxon>eudicotyledons</taxon>
        <taxon>Gunneridae</taxon>
        <taxon>Pentapetalae</taxon>
        <taxon>rosids</taxon>
        <taxon>malvids</taxon>
        <taxon>Brassicales</taxon>
        <taxon>Brassicaceae</taxon>
        <taxon>Camelineae</taxon>
        <taxon>Camelina</taxon>
    </lineage>
</organism>
<accession>A0ABM1QQY2</accession>
<reference evidence="2" key="1">
    <citation type="journal article" date="2014" name="Nat. Commun.">
        <title>The emerging biofuel crop Camelina sativa retains a highly undifferentiated hexaploid genome structure.</title>
        <authorList>
            <person name="Kagale S."/>
            <person name="Koh C."/>
            <person name="Nixon J."/>
            <person name="Bollina V."/>
            <person name="Clarke W.E."/>
            <person name="Tuteja R."/>
            <person name="Spillane C."/>
            <person name="Robinson S.J."/>
            <person name="Links M.G."/>
            <person name="Clarke C."/>
            <person name="Higgins E.E."/>
            <person name="Huebert T."/>
            <person name="Sharpe A.G."/>
            <person name="Parkin I.A."/>
        </authorList>
    </citation>
    <scope>NUCLEOTIDE SEQUENCE [LARGE SCALE GENOMIC DNA]</scope>
    <source>
        <strain evidence="2">cv. DH55</strain>
    </source>
</reference>
<dbReference type="CDD" id="cd06222">
    <property type="entry name" value="RNase_H_like"/>
    <property type="match status" value="1"/>
</dbReference>
<reference evidence="3" key="2">
    <citation type="submission" date="2025-08" db="UniProtKB">
        <authorList>
            <consortium name="RefSeq"/>
        </authorList>
    </citation>
    <scope>IDENTIFICATION</scope>
    <source>
        <tissue evidence="3">Leaf</tissue>
    </source>
</reference>
<dbReference type="PANTHER" id="PTHR47074:SF78">
    <property type="entry name" value="GB|AAF30348.1-RELATED"/>
    <property type="match status" value="1"/>
</dbReference>
<name>A0ABM1QQY2_CAMSA</name>
<dbReference type="GeneID" id="109127977"/>
<evidence type="ECO:0000313" key="3">
    <source>
        <dbReference type="RefSeq" id="XP_019089170.1"/>
    </source>
</evidence>
<proteinExistence type="predicted"/>
<dbReference type="InterPro" id="IPR002156">
    <property type="entry name" value="RNaseH_domain"/>
</dbReference>
<dbReference type="Pfam" id="PF13456">
    <property type="entry name" value="RVT_3"/>
    <property type="match status" value="1"/>
</dbReference>
<gene>
    <name evidence="3" type="primary">LOC109127977</name>
</gene>